<dbReference type="Proteomes" id="UP000306102">
    <property type="component" value="Unassembled WGS sequence"/>
</dbReference>
<proteinExistence type="predicted"/>
<organism evidence="1 2">
    <name type="scientific">Camellia sinensis var. sinensis</name>
    <name type="common">China tea</name>
    <dbReference type="NCBI Taxonomy" id="542762"/>
    <lineage>
        <taxon>Eukaryota</taxon>
        <taxon>Viridiplantae</taxon>
        <taxon>Streptophyta</taxon>
        <taxon>Embryophyta</taxon>
        <taxon>Tracheophyta</taxon>
        <taxon>Spermatophyta</taxon>
        <taxon>Magnoliopsida</taxon>
        <taxon>eudicotyledons</taxon>
        <taxon>Gunneridae</taxon>
        <taxon>Pentapetalae</taxon>
        <taxon>asterids</taxon>
        <taxon>Ericales</taxon>
        <taxon>Theaceae</taxon>
        <taxon>Camellia</taxon>
    </lineage>
</organism>
<accession>A0A4S4D8A4</accession>
<gene>
    <name evidence="1" type="ORF">TEA_008903</name>
</gene>
<reference evidence="1 2" key="1">
    <citation type="journal article" date="2018" name="Proc. Natl. Acad. Sci. U.S.A.">
        <title>Draft genome sequence of Camellia sinensis var. sinensis provides insights into the evolution of the tea genome and tea quality.</title>
        <authorList>
            <person name="Wei C."/>
            <person name="Yang H."/>
            <person name="Wang S."/>
            <person name="Zhao J."/>
            <person name="Liu C."/>
            <person name="Gao L."/>
            <person name="Xia E."/>
            <person name="Lu Y."/>
            <person name="Tai Y."/>
            <person name="She G."/>
            <person name="Sun J."/>
            <person name="Cao H."/>
            <person name="Tong W."/>
            <person name="Gao Q."/>
            <person name="Li Y."/>
            <person name="Deng W."/>
            <person name="Jiang X."/>
            <person name="Wang W."/>
            <person name="Chen Q."/>
            <person name="Zhang S."/>
            <person name="Li H."/>
            <person name="Wu J."/>
            <person name="Wang P."/>
            <person name="Li P."/>
            <person name="Shi C."/>
            <person name="Zheng F."/>
            <person name="Jian J."/>
            <person name="Huang B."/>
            <person name="Shan D."/>
            <person name="Shi M."/>
            <person name="Fang C."/>
            <person name="Yue Y."/>
            <person name="Li F."/>
            <person name="Li D."/>
            <person name="Wei S."/>
            <person name="Han B."/>
            <person name="Jiang C."/>
            <person name="Yin Y."/>
            <person name="Xia T."/>
            <person name="Zhang Z."/>
            <person name="Bennetzen J.L."/>
            <person name="Zhao S."/>
            <person name="Wan X."/>
        </authorList>
    </citation>
    <scope>NUCLEOTIDE SEQUENCE [LARGE SCALE GENOMIC DNA]</scope>
    <source>
        <strain evidence="2">cv. Shuchazao</strain>
        <tissue evidence="1">Leaf</tissue>
    </source>
</reference>
<dbReference type="AlphaFoldDB" id="A0A4S4D8A4"/>
<evidence type="ECO:0000313" key="1">
    <source>
        <dbReference type="EMBL" id="THF98637.1"/>
    </source>
</evidence>
<evidence type="ECO:0000313" key="2">
    <source>
        <dbReference type="Proteomes" id="UP000306102"/>
    </source>
</evidence>
<name>A0A4S4D8A4_CAMSN</name>
<comment type="caution">
    <text evidence="1">The sequence shown here is derived from an EMBL/GenBank/DDBJ whole genome shotgun (WGS) entry which is preliminary data.</text>
</comment>
<keyword evidence="2" id="KW-1185">Reference proteome</keyword>
<protein>
    <submittedName>
        <fullName evidence="1">Uncharacterized protein</fullName>
    </submittedName>
</protein>
<sequence length="196" mass="22215">MRKDGADLKTTLEILIGNEISKDVAHLLELLGNYQRNLQKRFLNALKQVDQGSPYLSVLDVRSVVGLVGDDWGLKICSSGLRFEFPNQQTHNLGPWIAGPSNIHGSAKLPFMVTDGRILFVTHFPITYQRSPTQINEALDMLSNLKKRNNLDLPLELAMTVDDVEHFRNEQYSQDPNSPPSETDEEYHNLINRMEA</sequence>
<dbReference type="EMBL" id="SDRB02012158">
    <property type="protein sequence ID" value="THF98637.1"/>
    <property type="molecule type" value="Genomic_DNA"/>
</dbReference>